<proteinExistence type="predicted"/>
<gene>
    <name evidence="3" type="ORF">BECKDK2373B_GA0170837_12692</name>
    <name evidence="2" type="ORF">BECKDK2373C_GA0170839_11701</name>
</gene>
<organism evidence="2">
    <name type="scientific">Candidatus Kentrum sp. DK</name>
    <dbReference type="NCBI Taxonomy" id="2126562"/>
    <lineage>
        <taxon>Bacteria</taxon>
        <taxon>Pseudomonadati</taxon>
        <taxon>Pseudomonadota</taxon>
        <taxon>Gammaproteobacteria</taxon>
        <taxon>Candidatus Kentrum</taxon>
    </lineage>
</organism>
<keyword evidence="1" id="KW-0732">Signal</keyword>
<evidence type="ECO:0000313" key="2">
    <source>
        <dbReference type="EMBL" id="VFJ67768.1"/>
    </source>
</evidence>
<dbReference type="EMBL" id="CAADEY010000170">
    <property type="protein sequence ID" value="VFJ67768.1"/>
    <property type="molecule type" value="Genomic_DNA"/>
</dbReference>
<protein>
    <submittedName>
        <fullName evidence="2">Uncharacterized protein</fullName>
    </submittedName>
</protein>
<evidence type="ECO:0000256" key="1">
    <source>
        <dbReference type="SAM" id="SignalP"/>
    </source>
</evidence>
<evidence type="ECO:0000313" key="3">
    <source>
        <dbReference type="EMBL" id="VFJ70160.1"/>
    </source>
</evidence>
<feature type="signal peptide" evidence="1">
    <location>
        <begin position="1"/>
        <end position="22"/>
    </location>
</feature>
<dbReference type="EMBL" id="CAADEX010000269">
    <property type="protein sequence ID" value="VFJ70160.1"/>
    <property type="molecule type" value="Genomic_DNA"/>
</dbReference>
<name>A0A450TJW1_9GAMM</name>
<reference evidence="2" key="1">
    <citation type="submission" date="2019-02" db="EMBL/GenBank/DDBJ databases">
        <authorList>
            <person name="Gruber-Vodicka R. H."/>
            <person name="Seah K. B. B."/>
        </authorList>
    </citation>
    <scope>NUCLEOTIDE SEQUENCE</scope>
    <source>
        <strain evidence="2">BECK_DK161</strain>
        <strain evidence="3">BECK_DK47</strain>
    </source>
</reference>
<sequence length="105" mass="10749">MRDILAGATLALLSLGGLPAAAEPISPAVAADGCAQYRSGLVELILIAAGVPGNRLADITNGKPRGVVAEATIKILEELVQLRLNPQALRATRFGSSGFSVLESL</sequence>
<dbReference type="AlphaFoldDB" id="A0A450TJW1"/>
<accession>A0A450TJW1</accession>
<feature type="chain" id="PRO_5036113390" evidence="1">
    <location>
        <begin position="23"/>
        <end position="105"/>
    </location>
</feature>